<evidence type="ECO:0000313" key="5">
    <source>
        <dbReference type="Proteomes" id="UP000030826"/>
    </source>
</evidence>
<dbReference type="AlphaFoldDB" id="A0A0B1QAX7"/>
<dbReference type="Proteomes" id="UP000030826">
    <property type="component" value="Unassembled WGS sequence"/>
</dbReference>
<sequence>MSMLSAPASSATRARQISWQVGAVVAGSIVLALSSYIEVPMVPVPITMQTLAVTLAGGILGRRLGTLTVMAWLAQGMAGLPVLAGGAGGIHHFAGPTAGYLAAFPIMAWMTGWLAENGWNGLRPWRAFAGMLGAHLLCLALGGAWLAGIVGPTQAVALGVTPFLVGAVLKSALGAALLALLARRRPRKVA</sequence>
<dbReference type="Pfam" id="PF02632">
    <property type="entry name" value="BioY"/>
    <property type="match status" value="1"/>
</dbReference>
<keyword evidence="2" id="KW-1003">Cell membrane</keyword>
<comment type="caution">
    <text evidence="4">The sequence shown here is derived from an EMBL/GenBank/DDBJ whole genome shotgun (WGS) entry which is preliminary data.</text>
</comment>
<keyword evidence="2 3" id="KW-0472">Membrane</keyword>
<comment type="subcellular location">
    <subcellularLocation>
        <location evidence="2">Cell membrane</location>
        <topology evidence="2">Multi-pass membrane protein</topology>
    </subcellularLocation>
</comment>
<dbReference type="PANTHER" id="PTHR34295">
    <property type="entry name" value="BIOTIN TRANSPORTER BIOY"/>
    <property type="match status" value="1"/>
</dbReference>
<feature type="transmembrane region" description="Helical" evidence="3">
    <location>
        <begin position="127"/>
        <end position="150"/>
    </location>
</feature>
<dbReference type="PIRSF" id="PIRSF016661">
    <property type="entry name" value="BioY"/>
    <property type="match status" value="1"/>
</dbReference>
<keyword evidence="3" id="KW-1133">Transmembrane helix</keyword>
<feature type="transmembrane region" description="Helical" evidence="3">
    <location>
        <begin position="97"/>
        <end position="115"/>
    </location>
</feature>
<dbReference type="GO" id="GO:0005886">
    <property type="term" value="C:plasma membrane"/>
    <property type="evidence" value="ECO:0007669"/>
    <property type="project" value="UniProtKB-SubCell"/>
</dbReference>
<keyword evidence="3" id="KW-0812">Transmembrane</keyword>
<dbReference type="RefSeq" id="WP_039189390.1">
    <property type="nucleotide sequence ID" value="NZ_JRFJ01000001.1"/>
</dbReference>
<gene>
    <name evidence="4" type="ORF">LA66_05480</name>
</gene>
<organism evidence="4 5">
    <name type="scientific">Aureimonas altamirensis</name>
    <dbReference type="NCBI Taxonomy" id="370622"/>
    <lineage>
        <taxon>Bacteria</taxon>
        <taxon>Pseudomonadati</taxon>
        <taxon>Pseudomonadota</taxon>
        <taxon>Alphaproteobacteria</taxon>
        <taxon>Hyphomicrobiales</taxon>
        <taxon>Aurantimonadaceae</taxon>
        <taxon>Aureimonas</taxon>
    </lineage>
</organism>
<name>A0A0B1QAX7_9HYPH</name>
<dbReference type="EMBL" id="JRFJ01000001">
    <property type="protein sequence ID" value="KHJ56062.1"/>
    <property type="molecule type" value="Genomic_DNA"/>
</dbReference>
<proteinExistence type="inferred from homology"/>
<evidence type="ECO:0000313" key="4">
    <source>
        <dbReference type="EMBL" id="KHJ56062.1"/>
    </source>
</evidence>
<evidence type="ECO:0000256" key="1">
    <source>
        <dbReference type="ARBA" id="ARBA00010692"/>
    </source>
</evidence>
<comment type="similarity">
    <text evidence="1 2">Belongs to the BioY family.</text>
</comment>
<feature type="transmembrane region" description="Helical" evidence="3">
    <location>
        <begin position="156"/>
        <end position="182"/>
    </location>
</feature>
<keyword evidence="2" id="KW-0813">Transport</keyword>
<dbReference type="InterPro" id="IPR003784">
    <property type="entry name" value="BioY"/>
</dbReference>
<dbReference type="STRING" id="370622.LA66_05480"/>
<dbReference type="PANTHER" id="PTHR34295:SF1">
    <property type="entry name" value="BIOTIN TRANSPORTER BIOY"/>
    <property type="match status" value="1"/>
</dbReference>
<dbReference type="GO" id="GO:0015225">
    <property type="term" value="F:biotin transmembrane transporter activity"/>
    <property type="evidence" value="ECO:0007669"/>
    <property type="project" value="UniProtKB-UniRule"/>
</dbReference>
<evidence type="ECO:0000256" key="2">
    <source>
        <dbReference type="PIRNR" id="PIRNR016661"/>
    </source>
</evidence>
<protein>
    <recommendedName>
        <fullName evidence="2">Biotin transporter</fullName>
    </recommendedName>
</protein>
<evidence type="ECO:0000256" key="3">
    <source>
        <dbReference type="SAM" id="Phobius"/>
    </source>
</evidence>
<accession>A0A0B1QAX7</accession>
<reference evidence="4 5" key="1">
    <citation type="submission" date="2014-09" db="EMBL/GenBank/DDBJ databases">
        <title>Isolation and characterization of Aurantimonas altamirensis ON-56566 from clinical sample following a dog bite.</title>
        <authorList>
            <person name="Eshaghi A."/>
            <person name="Li A."/>
            <person name="Shahinas D."/>
            <person name="Bahn P."/>
            <person name="Kus J.V."/>
            <person name="Patel S.N."/>
        </authorList>
    </citation>
    <scope>NUCLEOTIDE SEQUENCE [LARGE SCALE GENOMIC DNA]</scope>
    <source>
        <strain evidence="4 5">ON-56566</strain>
    </source>
</reference>
<feature type="transmembrane region" description="Helical" evidence="3">
    <location>
        <begin position="21"/>
        <end position="37"/>
    </location>
</feature>
<dbReference type="Gene3D" id="1.10.1760.20">
    <property type="match status" value="1"/>
</dbReference>
<dbReference type="OrthoDB" id="9803495at2"/>